<dbReference type="VEuPathDB" id="FungiDB:MMYC01_207682"/>
<dbReference type="EMBL" id="LCTW02000173">
    <property type="protein sequence ID" value="KXX77183.1"/>
    <property type="molecule type" value="Genomic_DNA"/>
</dbReference>
<organism evidence="1 2">
    <name type="scientific">Madurella mycetomatis</name>
    <dbReference type="NCBI Taxonomy" id="100816"/>
    <lineage>
        <taxon>Eukaryota</taxon>
        <taxon>Fungi</taxon>
        <taxon>Dikarya</taxon>
        <taxon>Ascomycota</taxon>
        <taxon>Pezizomycotina</taxon>
        <taxon>Sordariomycetes</taxon>
        <taxon>Sordariomycetidae</taxon>
        <taxon>Sordariales</taxon>
        <taxon>Sordariales incertae sedis</taxon>
        <taxon>Madurella</taxon>
    </lineage>
</organism>
<dbReference type="OrthoDB" id="5287717at2759"/>
<accession>A0A175W0M0</accession>
<dbReference type="Proteomes" id="UP000078237">
    <property type="component" value="Unassembled WGS sequence"/>
</dbReference>
<evidence type="ECO:0000313" key="1">
    <source>
        <dbReference type="EMBL" id="KXX77183.1"/>
    </source>
</evidence>
<reference evidence="1 2" key="1">
    <citation type="journal article" date="2016" name="Genome Announc.">
        <title>Genome Sequence of Madurella mycetomatis mm55, Isolated from a Human Mycetoma Case in Sudan.</title>
        <authorList>
            <person name="Smit S."/>
            <person name="Derks M.F."/>
            <person name="Bervoets S."/>
            <person name="Fahal A."/>
            <person name="van Leeuwen W."/>
            <person name="van Belkum A."/>
            <person name="van de Sande W.W."/>
        </authorList>
    </citation>
    <scope>NUCLEOTIDE SEQUENCE [LARGE SCALE GENOMIC DNA]</scope>
    <source>
        <strain evidence="2">mm55</strain>
    </source>
</reference>
<name>A0A175W0M0_9PEZI</name>
<dbReference type="AlphaFoldDB" id="A0A175W0M0"/>
<gene>
    <name evidence="1" type="ORF">MMYC01_207682</name>
</gene>
<evidence type="ECO:0000313" key="2">
    <source>
        <dbReference type="Proteomes" id="UP000078237"/>
    </source>
</evidence>
<proteinExistence type="predicted"/>
<keyword evidence="2" id="KW-1185">Reference proteome</keyword>
<comment type="caution">
    <text evidence="1">The sequence shown here is derived from an EMBL/GenBank/DDBJ whole genome shotgun (WGS) entry which is preliminary data.</text>
</comment>
<protein>
    <submittedName>
        <fullName evidence="1">Uncharacterized protein</fullName>
    </submittedName>
</protein>
<sequence>MYKCKPVYKLDELKILSKRLNSKTPGYLDGTARGPGDSEPMFAPKSPGHYFYDIPGLPNATISVLSPRTLSTWIETVAEVGISSGIYNMMDSATRTYGADPGGLDTDEVLEFAL</sequence>